<dbReference type="Proteomes" id="UP001152599">
    <property type="component" value="Unassembled WGS sequence"/>
</dbReference>
<protein>
    <recommendedName>
        <fullName evidence="3">Cytochrome C</fullName>
    </recommendedName>
</protein>
<dbReference type="AlphaFoldDB" id="A0A9X4MYQ4"/>
<dbReference type="GO" id="GO:0022900">
    <property type="term" value="P:electron transport chain"/>
    <property type="evidence" value="ECO:0007669"/>
    <property type="project" value="InterPro"/>
</dbReference>
<dbReference type="RefSeq" id="WP_304417001.1">
    <property type="nucleotide sequence ID" value="NZ_JANAIE010000004.1"/>
</dbReference>
<dbReference type="GO" id="GO:0020037">
    <property type="term" value="F:heme binding"/>
    <property type="evidence" value="ECO:0007669"/>
    <property type="project" value="InterPro"/>
</dbReference>
<reference evidence="1" key="1">
    <citation type="submission" date="2022-07" db="EMBL/GenBank/DDBJ databases">
        <title>Description and genome-wide analysis of Profundicola chukchiensis gen. nov., sp. nov., marine bacteria isolated from bottom sediments of the Chukchi Sea.</title>
        <authorList>
            <person name="Romanenko L."/>
            <person name="Otstavnykh N."/>
            <person name="Kurilenko V."/>
            <person name="Eremeev V."/>
            <person name="Velansky P."/>
            <person name="Mikhailov V."/>
            <person name="Isaeva M."/>
        </authorList>
    </citation>
    <scope>NUCLEOTIDE SEQUENCE</scope>
    <source>
        <strain evidence="1">KMM 9713</strain>
    </source>
</reference>
<gene>
    <name evidence="1" type="ORF">NMK71_09140</name>
</gene>
<dbReference type="GO" id="GO:0009055">
    <property type="term" value="F:electron transfer activity"/>
    <property type="evidence" value="ECO:0007669"/>
    <property type="project" value="InterPro"/>
</dbReference>
<comment type="caution">
    <text evidence="1">The sequence shown here is derived from an EMBL/GenBank/DDBJ whole genome shotgun (WGS) entry which is preliminary data.</text>
</comment>
<name>A0A9X4MYQ4_9FLAO</name>
<sequence>MRKILLGIFSMGLLACNQPQEPVAVLEKRIDSLENQLENSYKPGFGDFMGFIQTHHAKLWFAGQNENWELADFELHELEEAIDDIQEIHATREETQYIDMIIEPLEKVEEAVENKDKAAFTQSYQTLTNTCNQCHIAVDMEFIEIKIPDSPPFTNQIFTPKE</sequence>
<keyword evidence="2" id="KW-1185">Reference proteome</keyword>
<organism evidence="1 2">
    <name type="scientific">Profundicola chukchiensis</name>
    <dbReference type="NCBI Taxonomy" id="2961959"/>
    <lineage>
        <taxon>Bacteria</taxon>
        <taxon>Pseudomonadati</taxon>
        <taxon>Bacteroidota</taxon>
        <taxon>Flavobacteriia</taxon>
        <taxon>Flavobacteriales</taxon>
        <taxon>Weeksellaceae</taxon>
        <taxon>Profundicola</taxon>
    </lineage>
</organism>
<evidence type="ECO:0008006" key="3">
    <source>
        <dbReference type="Google" id="ProtNLM"/>
    </source>
</evidence>
<dbReference type="EMBL" id="JANCMU010000005">
    <property type="protein sequence ID" value="MDG4946578.1"/>
    <property type="molecule type" value="Genomic_DNA"/>
</dbReference>
<dbReference type="GO" id="GO:0005506">
    <property type="term" value="F:iron ion binding"/>
    <property type="evidence" value="ECO:0007669"/>
    <property type="project" value="InterPro"/>
</dbReference>
<accession>A0A9X4MYQ4</accession>
<dbReference type="SUPFAM" id="SSF47175">
    <property type="entry name" value="Cytochromes"/>
    <property type="match status" value="1"/>
</dbReference>
<evidence type="ECO:0000313" key="2">
    <source>
        <dbReference type="Proteomes" id="UP001152599"/>
    </source>
</evidence>
<dbReference type="InterPro" id="IPR010980">
    <property type="entry name" value="Cyt_c/b562"/>
</dbReference>
<proteinExistence type="predicted"/>
<evidence type="ECO:0000313" key="1">
    <source>
        <dbReference type="EMBL" id="MDG4946578.1"/>
    </source>
</evidence>
<dbReference type="PROSITE" id="PS51257">
    <property type="entry name" value="PROKAR_LIPOPROTEIN"/>
    <property type="match status" value="1"/>
</dbReference>